<evidence type="ECO:0000313" key="3">
    <source>
        <dbReference type="Proteomes" id="UP000717328"/>
    </source>
</evidence>
<dbReference type="Proteomes" id="UP000717328">
    <property type="component" value="Unassembled WGS sequence"/>
</dbReference>
<evidence type="ECO:0000256" key="1">
    <source>
        <dbReference type="SAM" id="Coils"/>
    </source>
</evidence>
<dbReference type="EMBL" id="JABCKI010007411">
    <property type="protein sequence ID" value="KAG5633606.1"/>
    <property type="molecule type" value="Genomic_DNA"/>
</dbReference>
<keyword evidence="3" id="KW-1185">Reference proteome</keyword>
<dbReference type="OrthoDB" id="2273864at2759"/>
<dbReference type="AlphaFoldDB" id="A0A9P7FNE2"/>
<comment type="caution">
    <text evidence="2">The sequence shown here is derived from an EMBL/GenBank/DDBJ whole genome shotgun (WGS) entry which is preliminary data.</text>
</comment>
<organism evidence="2 3">
    <name type="scientific">Sphagnurus paluster</name>
    <dbReference type="NCBI Taxonomy" id="117069"/>
    <lineage>
        <taxon>Eukaryota</taxon>
        <taxon>Fungi</taxon>
        <taxon>Dikarya</taxon>
        <taxon>Basidiomycota</taxon>
        <taxon>Agaricomycotina</taxon>
        <taxon>Agaricomycetes</taxon>
        <taxon>Agaricomycetidae</taxon>
        <taxon>Agaricales</taxon>
        <taxon>Tricholomatineae</taxon>
        <taxon>Lyophyllaceae</taxon>
        <taxon>Sphagnurus</taxon>
    </lineage>
</organism>
<gene>
    <name evidence="2" type="ORF">H0H81_006545</name>
</gene>
<reference evidence="2" key="2">
    <citation type="submission" date="2021-10" db="EMBL/GenBank/DDBJ databases">
        <title>Phylogenomics reveals ancestral predisposition of the termite-cultivated fungus Termitomyces towards a domesticated lifestyle.</title>
        <authorList>
            <person name="Auxier B."/>
            <person name="Grum-Grzhimaylo A."/>
            <person name="Cardenas M.E."/>
            <person name="Lodge J.D."/>
            <person name="Laessoe T."/>
            <person name="Pedersen O."/>
            <person name="Smith M.E."/>
            <person name="Kuyper T.W."/>
            <person name="Franco-Molano E.A."/>
            <person name="Baroni T.J."/>
            <person name="Aanen D.K."/>
        </authorList>
    </citation>
    <scope>NUCLEOTIDE SEQUENCE</scope>
    <source>
        <strain evidence="2">D49</strain>
    </source>
</reference>
<reference evidence="2" key="1">
    <citation type="submission" date="2021-02" db="EMBL/GenBank/DDBJ databases">
        <authorList>
            <person name="Nieuwenhuis M."/>
            <person name="Van De Peppel L.J.J."/>
        </authorList>
    </citation>
    <scope>NUCLEOTIDE SEQUENCE</scope>
    <source>
        <strain evidence="2">D49</strain>
    </source>
</reference>
<name>A0A9P7FNE2_9AGAR</name>
<feature type="coiled-coil region" evidence="1">
    <location>
        <begin position="18"/>
        <end position="45"/>
    </location>
</feature>
<evidence type="ECO:0000313" key="2">
    <source>
        <dbReference type="EMBL" id="KAG5633606.1"/>
    </source>
</evidence>
<sequence>MGIEPVRKIKVEAASEFAERMKKIHEEAQAALVKAREDMTQYADQKRAEAPKYAVGDKVWLSTEDLKIN</sequence>
<protein>
    <submittedName>
        <fullName evidence="2">Uncharacterized protein</fullName>
    </submittedName>
</protein>
<accession>A0A9P7FNE2</accession>
<proteinExistence type="predicted"/>
<keyword evidence="1" id="KW-0175">Coiled coil</keyword>